<dbReference type="InterPro" id="IPR001387">
    <property type="entry name" value="Cro/C1-type_HTH"/>
</dbReference>
<feature type="region of interest" description="Disordered" evidence="2">
    <location>
        <begin position="89"/>
        <end position="110"/>
    </location>
</feature>
<dbReference type="CDD" id="cd00093">
    <property type="entry name" value="HTH_XRE"/>
    <property type="match status" value="1"/>
</dbReference>
<evidence type="ECO:0000259" key="3">
    <source>
        <dbReference type="PROSITE" id="PS50943"/>
    </source>
</evidence>
<reference evidence="4 5" key="1">
    <citation type="submission" date="2023-01" db="EMBL/GenBank/DDBJ databases">
        <title>Novel diversity within Roseofilum (Cyanobacteria; Desertifilaceae) from marine benthic mats with descriptions of four novel species.</title>
        <authorList>
            <person name="Wang Y."/>
            <person name="Berthold D.E."/>
            <person name="Hu J."/>
            <person name="Lefler F.W."/>
            <person name="Laughinghouse H.D. IV."/>
        </authorList>
    </citation>
    <scope>NUCLEOTIDE SEQUENCE [LARGE SCALE GENOMIC DNA]</scope>
    <source>
        <strain evidence="4 5">BLCC-M143</strain>
    </source>
</reference>
<feature type="domain" description="HTH cro/C1-type" evidence="3">
    <location>
        <begin position="10"/>
        <end position="65"/>
    </location>
</feature>
<keyword evidence="5" id="KW-1185">Reference proteome</keyword>
<dbReference type="SMART" id="SM00530">
    <property type="entry name" value="HTH_XRE"/>
    <property type="match status" value="1"/>
</dbReference>
<name>A0ABT7BZU6_9CYAN</name>
<dbReference type="EMBL" id="JAQOSQ010000019">
    <property type="protein sequence ID" value="MDJ1184720.1"/>
    <property type="molecule type" value="Genomic_DNA"/>
</dbReference>
<evidence type="ECO:0000313" key="5">
    <source>
        <dbReference type="Proteomes" id="UP001232992"/>
    </source>
</evidence>
<dbReference type="InterPro" id="IPR010982">
    <property type="entry name" value="Lambda_DNA-bd_dom_sf"/>
</dbReference>
<dbReference type="Proteomes" id="UP001232992">
    <property type="component" value="Unassembled WGS sequence"/>
</dbReference>
<evidence type="ECO:0000313" key="4">
    <source>
        <dbReference type="EMBL" id="MDJ1184720.1"/>
    </source>
</evidence>
<accession>A0ABT7BZU6</accession>
<organism evidence="4 5">
    <name type="scientific">Roseofilum casamattae BLCC-M143</name>
    <dbReference type="NCBI Taxonomy" id="3022442"/>
    <lineage>
        <taxon>Bacteria</taxon>
        <taxon>Bacillati</taxon>
        <taxon>Cyanobacteriota</taxon>
        <taxon>Cyanophyceae</taxon>
        <taxon>Desertifilales</taxon>
        <taxon>Desertifilaceae</taxon>
        <taxon>Roseofilum</taxon>
        <taxon>Roseofilum casamattae</taxon>
    </lineage>
</organism>
<sequence>MAKMKPISRIAKLREEKGLTQLELAQLLEVTENTVANWEKGRSGLDWIVRVSKLCKLFECTPDDLLEYIPDTEPVETTPKKRSLEDLRRLINTHEAAPSKSTPRPWKSEV</sequence>
<proteinExistence type="predicted"/>
<comment type="caution">
    <text evidence="4">The sequence shown here is derived from an EMBL/GenBank/DDBJ whole genome shotgun (WGS) entry which is preliminary data.</text>
</comment>
<dbReference type="SUPFAM" id="SSF47413">
    <property type="entry name" value="lambda repressor-like DNA-binding domains"/>
    <property type="match status" value="1"/>
</dbReference>
<evidence type="ECO:0000256" key="1">
    <source>
        <dbReference type="ARBA" id="ARBA00023125"/>
    </source>
</evidence>
<dbReference type="Gene3D" id="1.10.260.40">
    <property type="entry name" value="lambda repressor-like DNA-binding domains"/>
    <property type="match status" value="1"/>
</dbReference>
<dbReference type="RefSeq" id="WP_283759375.1">
    <property type="nucleotide sequence ID" value="NZ_JAQOSQ010000019.1"/>
</dbReference>
<gene>
    <name evidence="4" type="ORF">PMH09_16145</name>
</gene>
<dbReference type="Pfam" id="PF13443">
    <property type="entry name" value="HTH_26"/>
    <property type="match status" value="1"/>
</dbReference>
<dbReference type="PROSITE" id="PS50943">
    <property type="entry name" value="HTH_CROC1"/>
    <property type="match status" value="1"/>
</dbReference>
<protein>
    <submittedName>
        <fullName evidence="4">Helix-turn-helix transcriptional regulator</fullName>
    </submittedName>
</protein>
<keyword evidence="1" id="KW-0238">DNA-binding</keyword>
<dbReference type="PANTHER" id="PTHR46558:SF4">
    <property type="entry name" value="DNA-BIDING PHAGE PROTEIN"/>
    <property type="match status" value="1"/>
</dbReference>
<evidence type="ECO:0000256" key="2">
    <source>
        <dbReference type="SAM" id="MobiDB-lite"/>
    </source>
</evidence>
<dbReference type="PANTHER" id="PTHR46558">
    <property type="entry name" value="TRACRIPTIONAL REGULATORY PROTEIN-RELATED-RELATED"/>
    <property type="match status" value="1"/>
</dbReference>